<dbReference type="Pfam" id="PF00355">
    <property type="entry name" value="Rieske"/>
    <property type="match status" value="1"/>
</dbReference>
<dbReference type="InterPro" id="IPR050584">
    <property type="entry name" value="Cholesterol_7-desaturase"/>
</dbReference>
<dbReference type="SUPFAM" id="SSF55961">
    <property type="entry name" value="Bet v1-like"/>
    <property type="match status" value="1"/>
</dbReference>
<keyword evidence="7" id="KW-0223">Dioxygenase</keyword>
<evidence type="ECO:0000256" key="1">
    <source>
        <dbReference type="ARBA" id="ARBA00022714"/>
    </source>
</evidence>
<dbReference type="GO" id="GO:0046872">
    <property type="term" value="F:metal ion binding"/>
    <property type="evidence" value="ECO:0007669"/>
    <property type="project" value="UniProtKB-KW"/>
</dbReference>
<dbReference type="PANTHER" id="PTHR21266:SF59">
    <property type="entry name" value="BLR4922 PROTEIN"/>
    <property type="match status" value="1"/>
</dbReference>
<dbReference type="GO" id="GO:0016705">
    <property type="term" value="F:oxidoreductase activity, acting on paired donors, with incorporation or reduction of molecular oxygen"/>
    <property type="evidence" value="ECO:0007669"/>
    <property type="project" value="UniProtKB-ARBA"/>
</dbReference>
<evidence type="ECO:0000256" key="3">
    <source>
        <dbReference type="ARBA" id="ARBA00023002"/>
    </source>
</evidence>
<keyword evidence="5" id="KW-0411">Iron-sulfur</keyword>
<dbReference type="Proteomes" id="UP000199361">
    <property type="component" value="Unassembled WGS sequence"/>
</dbReference>
<keyword evidence="3" id="KW-0560">Oxidoreductase</keyword>
<dbReference type="PANTHER" id="PTHR21266">
    <property type="entry name" value="IRON-SULFUR DOMAIN CONTAINING PROTEIN"/>
    <property type="match status" value="1"/>
</dbReference>
<evidence type="ECO:0000259" key="6">
    <source>
        <dbReference type="PROSITE" id="PS51296"/>
    </source>
</evidence>
<dbReference type="Pfam" id="PF19301">
    <property type="entry name" value="LigXa_C"/>
    <property type="match status" value="1"/>
</dbReference>
<dbReference type="InterPro" id="IPR017941">
    <property type="entry name" value="Rieske_2Fe-2S"/>
</dbReference>
<feature type="domain" description="Rieske" evidence="6">
    <location>
        <begin position="34"/>
        <end position="139"/>
    </location>
</feature>
<dbReference type="GO" id="GO:0051213">
    <property type="term" value="F:dioxygenase activity"/>
    <property type="evidence" value="ECO:0007669"/>
    <property type="project" value="UniProtKB-KW"/>
</dbReference>
<dbReference type="InterPro" id="IPR036922">
    <property type="entry name" value="Rieske_2Fe-2S_sf"/>
</dbReference>
<keyword evidence="2" id="KW-0479">Metal-binding</keyword>
<reference evidence="7 8" key="1">
    <citation type="submission" date="2016-10" db="EMBL/GenBank/DDBJ databases">
        <authorList>
            <person name="de Groot N.N."/>
        </authorList>
    </citation>
    <scope>NUCLEOTIDE SEQUENCE [LARGE SCALE GENOMIC DNA]</scope>
    <source>
        <strain evidence="7 8">CGMCC 4.5598</strain>
    </source>
</reference>
<dbReference type="GO" id="GO:0051537">
    <property type="term" value="F:2 iron, 2 sulfur cluster binding"/>
    <property type="evidence" value="ECO:0007669"/>
    <property type="project" value="UniProtKB-KW"/>
</dbReference>
<evidence type="ECO:0000313" key="8">
    <source>
        <dbReference type="Proteomes" id="UP000199361"/>
    </source>
</evidence>
<dbReference type="Gene3D" id="2.102.10.10">
    <property type="entry name" value="Rieske [2Fe-2S] iron-sulphur domain"/>
    <property type="match status" value="1"/>
</dbReference>
<keyword evidence="4" id="KW-0408">Iron</keyword>
<evidence type="ECO:0000256" key="2">
    <source>
        <dbReference type="ARBA" id="ARBA00022723"/>
    </source>
</evidence>
<dbReference type="InterPro" id="IPR045623">
    <property type="entry name" value="LigXa_C"/>
</dbReference>
<dbReference type="AlphaFoldDB" id="A0A1I0LB46"/>
<protein>
    <submittedName>
        <fullName evidence="7">Phthalate 4,5-dioxygenase oxygenase subunit</fullName>
    </submittedName>
</protein>
<sequence length="442" mass="49677">MCERGPMNPIEQKKLLMDVSPGSPMHDLMRRFWWPVCLTRDVAEPDGDPTRLRVLGNDYVVFRDSQGRLGILDELCTHRSASLCLGRNEEGGLRCLYHGWKFAVDGTVLDTPNVRDDRFKQRVRQPAYGVREAGGIVWGYFGPPEAEPPLPHHPFFDLPEDNVVVELVVASANYTRVVEGLLDSSHTGVLHQDALKKLDSSSGPAPTLGGRTRASTGAVLAKNLAPDIEVQEADFGLRYAAIRTVRNEDGTESRAARITSYAFPTTIFVPPDHLMQITLPVDNDRSHFFMIFWDPTRQIGVGAARDELRAYYGIDDIGMDTWGLGREFHDLPGRPRKENNWGQDREAMRNGSFTGMHRFIPEDFGVAASMGPMDRFPIEHLVPADLAIARFRRRLIDNAQRVARGEEPLGLNYTQQPRGDYLVLEEGRSWKDHFAEADRSGV</sequence>
<evidence type="ECO:0000256" key="5">
    <source>
        <dbReference type="ARBA" id="ARBA00023014"/>
    </source>
</evidence>
<dbReference type="PROSITE" id="PS51296">
    <property type="entry name" value="RIESKE"/>
    <property type="match status" value="1"/>
</dbReference>
<organism evidence="7 8">
    <name type="scientific">Nonomuraea wenchangensis</name>
    <dbReference type="NCBI Taxonomy" id="568860"/>
    <lineage>
        <taxon>Bacteria</taxon>
        <taxon>Bacillati</taxon>
        <taxon>Actinomycetota</taxon>
        <taxon>Actinomycetes</taxon>
        <taxon>Streptosporangiales</taxon>
        <taxon>Streptosporangiaceae</taxon>
        <taxon>Nonomuraea</taxon>
    </lineage>
</organism>
<dbReference type="CDD" id="cd03479">
    <property type="entry name" value="Rieske_RO_Alpha_PhDO_like"/>
    <property type="match status" value="1"/>
</dbReference>
<keyword evidence="8" id="KW-1185">Reference proteome</keyword>
<dbReference type="EMBL" id="FOHX01000014">
    <property type="protein sequence ID" value="SEU37386.1"/>
    <property type="molecule type" value="Genomic_DNA"/>
</dbReference>
<dbReference type="OrthoDB" id="5243643at2"/>
<dbReference type="SUPFAM" id="SSF50022">
    <property type="entry name" value="ISP domain"/>
    <property type="match status" value="1"/>
</dbReference>
<dbReference type="STRING" id="568860.SAMN05421811_114185"/>
<evidence type="ECO:0000313" key="7">
    <source>
        <dbReference type="EMBL" id="SEU37386.1"/>
    </source>
</evidence>
<name>A0A1I0LB46_9ACTN</name>
<evidence type="ECO:0000256" key="4">
    <source>
        <dbReference type="ARBA" id="ARBA00023004"/>
    </source>
</evidence>
<proteinExistence type="predicted"/>
<accession>A0A1I0LB46</accession>
<dbReference type="GO" id="GO:0004497">
    <property type="term" value="F:monooxygenase activity"/>
    <property type="evidence" value="ECO:0007669"/>
    <property type="project" value="UniProtKB-ARBA"/>
</dbReference>
<gene>
    <name evidence="7" type="ORF">SAMN05421811_114185</name>
</gene>
<keyword evidence="1" id="KW-0001">2Fe-2S</keyword>